<protein>
    <submittedName>
        <fullName evidence="3">Uncharacterized protein</fullName>
    </submittedName>
</protein>
<keyword evidence="4" id="KW-1185">Reference proteome</keyword>
<keyword evidence="2" id="KW-0732">Signal</keyword>
<feature type="region of interest" description="Disordered" evidence="1">
    <location>
        <begin position="226"/>
        <end position="249"/>
    </location>
</feature>
<feature type="region of interest" description="Disordered" evidence="1">
    <location>
        <begin position="21"/>
        <end position="129"/>
    </location>
</feature>
<evidence type="ECO:0000256" key="2">
    <source>
        <dbReference type="SAM" id="SignalP"/>
    </source>
</evidence>
<reference evidence="3 4" key="1">
    <citation type="submission" date="2020-01" db="EMBL/GenBank/DDBJ databases">
        <title>Jiella pacifica sp. nov.</title>
        <authorList>
            <person name="Xue Z."/>
            <person name="Zhu S."/>
            <person name="Chen J."/>
            <person name="Yang J."/>
        </authorList>
    </citation>
    <scope>NUCLEOTIDE SEQUENCE [LARGE SCALE GENOMIC DNA]</scope>
    <source>
        <strain evidence="3 4">40Bstr34</strain>
    </source>
</reference>
<organism evidence="3 4">
    <name type="scientific">Jiella pacifica</name>
    <dbReference type="NCBI Taxonomy" id="2696469"/>
    <lineage>
        <taxon>Bacteria</taxon>
        <taxon>Pseudomonadati</taxon>
        <taxon>Pseudomonadota</taxon>
        <taxon>Alphaproteobacteria</taxon>
        <taxon>Hyphomicrobiales</taxon>
        <taxon>Aurantimonadaceae</taxon>
        <taxon>Jiella</taxon>
    </lineage>
</organism>
<feature type="compositionally biased region" description="Polar residues" evidence="1">
    <location>
        <begin position="26"/>
        <end position="45"/>
    </location>
</feature>
<name>A0A6N9T4B9_9HYPH</name>
<gene>
    <name evidence="3" type="ORF">GTK09_09485</name>
</gene>
<evidence type="ECO:0000313" key="4">
    <source>
        <dbReference type="Proteomes" id="UP000469011"/>
    </source>
</evidence>
<feature type="chain" id="PRO_5027024137" evidence="2">
    <location>
        <begin position="25"/>
        <end position="249"/>
    </location>
</feature>
<dbReference type="AlphaFoldDB" id="A0A6N9T4B9"/>
<feature type="compositionally biased region" description="Low complexity" evidence="1">
    <location>
        <begin position="82"/>
        <end position="95"/>
    </location>
</feature>
<accession>A0A6N9T4B9</accession>
<feature type="compositionally biased region" description="Low complexity" evidence="1">
    <location>
        <begin position="226"/>
        <end position="235"/>
    </location>
</feature>
<evidence type="ECO:0000313" key="3">
    <source>
        <dbReference type="EMBL" id="NDW04659.1"/>
    </source>
</evidence>
<dbReference type="EMBL" id="JAAAMG010000006">
    <property type="protein sequence ID" value="NDW04659.1"/>
    <property type="molecule type" value="Genomic_DNA"/>
</dbReference>
<dbReference type="Proteomes" id="UP000469011">
    <property type="component" value="Unassembled WGS sequence"/>
</dbReference>
<evidence type="ECO:0000256" key="1">
    <source>
        <dbReference type="SAM" id="MobiDB-lite"/>
    </source>
</evidence>
<comment type="caution">
    <text evidence="3">The sequence shown here is derived from an EMBL/GenBank/DDBJ whole genome shotgun (WGS) entry which is preliminary data.</text>
</comment>
<sequence length="249" mass="24711">MQIVVRAAFLAATALAISMSPAAAQSDGSTGTSEAADQTSDQTGGENLVLPPDAAPKPMSPAETETPQKPAAAGGDASDATESGAPLGAAPPEAASGGGEAGSADAAKPEEGAANQPTGPDGQPRNAVGDEFQLPHLTDENQIQMIAELCGIQIRDASPQACTCLGEQAVAQLTPPQRDYLIATVVAPPTADKLFKRGTVSKDDQMTIITFLNATSDACKSGTYVAPAGGAAPSATPEPDAGQSSGSAN</sequence>
<feature type="signal peptide" evidence="2">
    <location>
        <begin position="1"/>
        <end position="24"/>
    </location>
</feature>
<proteinExistence type="predicted"/>
<dbReference type="RefSeq" id="WP_163462910.1">
    <property type="nucleotide sequence ID" value="NZ_JAAAMG010000006.1"/>
</dbReference>